<comment type="caution">
    <text evidence="1">The sequence shown here is derived from an EMBL/GenBank/DDBJ whole genome shotgun (WGS) entry which is preliminary data.</text>
</comment>
<name>A0ACB8S7W3_9AGAM</name>
<gene>
    <name evidence="1" type="ORF">FA95DRAFT_1553599</name>
</gene>
<evidence type="ECO:0000313" key="1">
    <source>
        <dbReference type="EMBL" id="KAI0052282.1"/>
    </source>
</evidence>
<dbReference type="EMBL" id="MU275846">
    <property type="protein sequence ID" value="KAI0052282.1"/>
    <property type="molecule type" value="Genomic_DNA"/>
</dbReference>
<accession>A0ACB8S7W3</accession>
<organism evidence="1 2">
    <name type="scientific">Auriscalpium vulgare</name>
    <dbReference type="NCBI Taxonomy" id="40419"/>
    <lineage>
        <taxon>Eukaryota</taxon>
        <taxon>Fungi</taxon>
        <taxon>Dikarya</taxon>
        <taxon>Basidiomycota</taxon>
        <taxon>Agaricomycotina</taxon>
        <taxon>Agaricomycetes</taxon>
        <taxon>Russulales</taxon>
        <taxon>Auriscalpiaceae</taxon>
        <taxon>Auriscalpium</taxon>
    </lineage>
</organism>
<protein>
    <submittedName>
        <fullName evidence="1">Uncharacterized protein</fullName>
    </submittedName>
</protein>
<reference evidence="1" key="2">
    <citation type="journal article" date="2022" name="New Phytol.">
        <title>Evolutionary transition to the ectomycorrhizal habit in the genomes of a hyperdiverse lineage of mushroom-forming fungi.</title>
        <authorList>
            <person name="Looney B."/>
            <person name="Miyauchi S."/>
            <person name="Morin E."/>
            <person name="Drula E."/>
            <person name="Courty P.E."/>
            <person name="Kohler A."/>
            <person name="Kuo A."/>
            <person name="LaButti K."/>
            <person name="Pangilinan J."/>
            <person name="Lipzen A."/>
            <person name="Riley R."/>
            <person name="Andreopoulos W."/>
            <person name="He G."/>
            <person name="Johnson J."/>
            <person name="Nolan M."/>
            <person name="Tritt A."/>
            <person name="Barry K.W."/>
            <person name="Grigoriev I.V."/>
            <person name="Nagy L.G."/>
            <person name="Hibbett D."/>
            <person name="Henrissat B."/>
            <person name="Matheny P.B."/>
            <person name="Labbe J."/>
            <person name="Martin F.M."/>
        </authorList>
    </citation>
    <scope>NUCLEOTIDE SEQUENCE</scope>
    <source>
        <strain evidence="1">FP105234-sp</strain>
    </source>
</reference>
<reference evidence="1" key="1">
    <citation type="submission" date="2021-02" db="EMBL/GenBank/DDBJ databases">
        <authorList>
            <consortium name="DOE Joint Genome Institute"/>
            <person name="Ahrendt S."/>
            <person name="Looney B.P."/>
            <person name="Miyauchi S."/>
            <person name="Morin E."/>
            <person name="Drula E."/>
            <person name="Courty P.E."/>
            <person name="Chicoki N."/>
            <person name="Fauchery L."/>
            <person name="Kohler A."/>
            <person name="Kuo A."/>
            <person name="Labutti K."/>
            <person name="Pangilinan J."/>
            <person name="Lipzen A."/>
            <person name="Riley R."/>
            <person name="Andreopoulos W."/>
            <person name="He G."/>
            <person name="Johnson J."/>
            <person name="Barry K.W."/>
            <person name="Grigoriev I.V."/>
            <person name="Nagy L."/>
            <person name="Hibbett D."/>
            <person name="Henrissat B."/>
            <person name="Matheny P.B."/>
            <person name="Labbe J."/>
            <person name="Martin F."/>
        </authorList>
    </citation>
    <scope>NUCLEOTIDE SEQUENCE</scope>
    <source>
        <strain evidence="1">FP105234-sp</strain>
    </source>
</reference>
<sequence>MDWALGVGLWIGMYWLGFYEDAAGWKWFFHEDWPYRMGHAIQEWSIKHHNTTSDIVSSNPITSFTMRNLSVLPQYSDGHDAAHLAAHPPPPHGRRQSFLIRTNAPRMDFSAPEQEQTLIHCMRLDPRVTDLVQSAGIQPPEYNVAYDPAKVMPIGETLSHAYQARLEKYVQLEDFPFGGF</sequence>
<keyword evidence="2" id="KW-1185">Reference proteome</keyword>
<proteinExistence type="predicted"/>
<evidence type="ECO:0000313" key="2">
    <source>
        <dbReference type="Proteomes" id="UP000814033"/>
    </source>
</evidence>
<dbReference type="Proteomes" id="UP000814033">
    <property type="component" value="Unassembled WGS sequence"/>
</dbReference>